<gene>
    <name evidence="1" type="ORF">QYM36_009589</name>
</gene>
<protein>
    <submittedName>
        <fullName evidence="1">Uncharacterized protein</fullName>
    </submittedName>
</protein>
<organism evidence="1 2">
    <name type="scientific">Artemia franciscana</name>
    <name type="common">Brine shrimp</name>
    <name type="synonym">Artemia sanfranciscana</name>
    <dbReference type="NCBI Taxonomy" id="6661"/>
    <lineage>
        <taxon>Eukaryota</taxon>
        <taxon>Metazoa</taxon>
        <taxon>Ecdysozoa</taxon>
        <taxon>Arthropoda</taxon>
        <taxon>Crustacea</taxon>
        <taxon>Branchiopoda</taxon>
        <taxon>Anostraca</taxon>
        <taxon>Artemiidae</taxon>
        <taxon>Artemia</taxon>
    </lineage>
</organism>
<proteinExistence type="predicted"/>
<dbReference type="AlphaFoldDB" id="A0AA88HTY4"/>
<evidence type="ECO:0000313" key="1">
    <source>
        <dbReference type="EMBL" id="KAK2713754.1"/>
    </source>
</evidence>
<sequence>MCTVQQMQPVVEKLQAEIACLNQQFPTKQDLAAKVNKKLSESMRKDRVCQQRKNNMVAFGVPENPLYSHDQQCKADVVFILPLAKLFNLH</sequence>
<comment type="caution">
    <text evidence="1">The sequence shown here is derived from an EMBL/GenBank/DDBJ whole genome shotgun (WGS) entry which is preliminary data.</text>
</comment>
<dbReference type="EMBL" id="JAVRJZ010000014">
    <property type="protein sequence ID" value="KAK2713754.1"/>
    <property type="molecule type" value="Genomic_DNA"/>
</dbReference>
<keyword evidence="2" id="KW-1185">Reference proteome</keyword>
<evidence type="ECO:0000313" key="2">
    <source>
        <dbReference type="Proteomes" id="UP001187531"/>
    </source>
</evidence>
<reference evidence="1" key="1">
    <citation type="submission" date="2023-07" db="EMBL/GenBank/DDBJ databases">
        <title>Chromosome-level genome assembly of Artemia franciscana.</title>
        <authorList>
            <person name="Jo E."/>
        </authorList>
    </citation>
    <scope>NUCLEOTIDE SEQUENCE</scope>
    <source>
        <tissue evidence="1">Whole body</tissue>
    </source>
</reference>
<dbReference type="Proteomes" id="UP001187531">
    <property type="component" value="Unassembled WGS sequence"/>
</dbReference>
<accession>A0AA88HTY4</accession>
<name>A0AA88HTY4_ARTSF</name>